<name>A0ABR1FFM3_9ASCO</name>
<feature type="domain" description="Zn(2)-C6 fungal-type" evidence="8">
    <location>
        <begin position="80"/>
        <end position="114"/>
    </location>
</feature>
<feature type="compositionally biased region" description="Low complexity" evidence="7">
    <location>
        <begin position="766"/>
        <end position="778"/>
    </location>
</feature>
<dbReference type="InterPro" id="IPR007219">
    <property type="entry name" value="XnlR_reg_dom"/>
</dbReference>
<dbReference type="CDD" id="cd12148">
    <property type="entry name" value="fungal_TF_MHR"/>
    <property type="match status" value="1"/>
</dbReference>
<keyword evidence="4" id="KW-0238">DNA-binding</keyword>
<reference evidence="9 10" key="1">
    <citation type="submission" date="2024-03" db="EMBL/GenBank/DDBJ databases">
        <title>Genome-scale model development and genomic sequencing of the oleaginous clade Lipomyces.</title>
        <authorList>
            <consortium name="Lawrence Berkeley National Laboratory"/>
            <person name="Czajka J.J."/>
            <person name="Han Y."/>
            <person name="Kim J."/>
            <person name="Mondo S.J."/>
            <person name="Hofstad B.A."/>
            <person name="Robles A."/>
            <person name="Haridas S."/>
            <person name="Riley R."/>
            <person name="LaButti K."/>
            <person name="Pangilinan J."/>
            <person name="Andreopoulos W."/>
            <person name="Lipzen A."/>
            <person name="Yan J."/>
            <person name="Wang M."/>
            <person name="Ng V."/>
            <person name="Grigoriev I.V."/>
            <person name="Spatafora J.W."/>
            <person name="Magnuson J.K."/>
            <person name="Baker S.E."/>
            <person name="Pomraning K.R."/>
        </authorList>
    </citation>
    <scope>NUCLEOTIDE SEQUENCE [LARGE SCALE GENOMIC DNA]</scope>
    <source>
        <strain evidence="9 10">Phaff 52-87</strain>
    </source>
</reference>
<dbReference type="PANTHER" id="PTHR31668:SF26">
    <property type="entry name" value="GLUCOSE TRANSPORT TRANSCRIPTION REGULATOR RGT1-RELATED"/>
    <property type="match status" value="1"/>
</dbReference>
<feature type="region of interest" description="Disordered" evidence="7">
    <location>
        <begin position="260"/>
        <end position="411"/>
    </location>
</feature>
<feature type="compositionally biased region" description="Low complexity" evidence="7">
    <location>
        <begin position="388"/>
        <end position="400"/>
    </location>
</feature>
<dbReference type="Gene3D" id="4.10.240.10">
    <property type="entry name" value="Zn(2)-C6 fungal-type DNA-binding domain"/>
    <property type="match status" value="1"/>
</dbReference>
<feature type="compositionally biased region" description="Low complexity" evidence="7">
    <location>
        <begin position="1"/>
        <end position="40"/>
    </location>
</feature>
<dbReference type="PROSITE" id="PS50048">
    <property type="entry name" value="ZN2_CY6_FUNGAL_2"/>
    <property type="match status" value="1"/>
</dbReference>
<dbReference type="PANTHER" id="PTHR31668">
    <property type="entry name" value="GLUCOSE TRANSPORT TRANSCRIPTION REGULATOR RGT1-RELATED-RELATED"/>
    <property type="match status" value="1"/>
</dbReference>
<dbReference type="SMART" id="SM00906">
    <property type="entry name" value="Fungal_trans"/>
    <property type="match status" value="1"/>
</dbReference>
<feature type="compositionally biased region" description="Low complexity" evidence="7">
    <location>
        <begin position="896"/>
        <end position="907"/>
    </location>
</feature>
<keyword evidence="5" id="KW-0804">Transcription</keyword>
<protein>
    <recommendedName>
        <fullName evidence="8">Zn(2)-C6 fungal-type domain-containing protein</fullName>
    </recommendedName>
</protein>
<dbReference type="EMBL" id="JBBJBU010000001">
    <property type="protein sequence ID" value="KAK7207973.1"/>
    <property type="molecule type" value="Genomic_DNA"/>
</dbReference>
<dbReference type="InterPro" id="IPR001138">
    <property type="entry name" value="Zn2Cys6_DnaBD"/>
</dbReference>
<feature type="region of interest" description="Disordered" evidence="7">
    <location>
        <begin position="1"/>
        <end position="81"/>
    </location>
</feature>
<dbReference type="SUPFAM" id="SSF57701">
    <property type="entry name" value="Zn2/Cys6 DNA-binding domain"/>
    <property type="match status" value="1"/>
</dbReference>
<feature type="compositionally biased region" description="Polar residues" evidence="7">
    <location>
        <begin position="174"/>
        <end position="196"/>
    </location>
</feature>
<evidence type="ECO:0000313" key="10">
    <source>
        <dbReference type="Proteomes" id="UP001498771"/>
    </source>
</evidence>
<dbReference type="Pfam" id="PF04082">
    <property type="entry name" value="Fungal_trans"/>
    <property type="match status" value="1"/>
</dbReference>
<evidence type="ECO:0000256" key="3">
    <source>
        <dbReference type="ARBA" id="ARBA00023015"/>
    </source>
</evidence>
<feature type="region of interest" description="Disordered" evidence="7">
    <location>
        <begin position="862"/>
        <end position="907"/>
    </location>
</feature>
<keyword evidence="3" id="KW-0805">Transcription regulation</keyword>
<dbReference type="InterPro" id="IPR036864">
    <property type="entry name" value="Zn2-C6_fun-type_DNA-bd_sf"/>
</dbReference>
<feature type="compositionally biased region" description="Polar residues" evidence="7">
    <location>
        <begin position="319"/>
        <end position="338"/>
    </location>
</feature>
<proteinExistence type="predicted"/>
<evidence type="ECO:0000256" key="2">
    <source>
        <dbReference type="ARBA" id="ARBA00022833"/>
    </source>
</evidence>
<dbReference type="Pfam" id="PF00172">
    <property type="entry name" value="Zn_clus"/>
    <property type="match status" value="1"/>
</dbReference>
<dbReference type="PROSITE" id="PS00463">
    <property type="entry name" value="ZN2_CY6_FUNGAL_1"/>
    <property type="match status" value="1"/>
</dbReference>
<keyword evidence="6" id="KW-0539">Nucleus</keyword>
<evidence type="ECO:0000256" key="6">
    <source>
        <dbReference type="ARBA" id="ARBA00023242"/>
    </source>
</evidence>
<gene>
    <name evidence="9" type="ORF">BZA70DRAFT_272627</name>
</gene>
<organism evidence="9 10">
    <name type="scientific">Myxozyma melibiosi</name>
    <dbReference type="NCBI Taxonomy" id="54550"/>
    <lineage>
        <taxon>Eukaryota</taxon>
        <taxon>Fungi</taxon>
        <taxon>Dikarya</taxon>
        <taxon>Ascomycota</taxon>
        <taxon>Saccharomycotina</taxon>
        <taxon>Lipomycetes</taxon>
        <taxon>Lipomycetales</taxon>
        <taxon>Lipomycetaceae</taxon>
        <taxon>Myxozyma</taxon>
    </lineage>
</organism>
<comment type="caution">
    <text evidence="9">The sequence shown here is derived from an EMBL/GenBank/DDBJ whole genome shotgun (WGS) entry which is preliminary data.</text>
</comment>
<dbReference type="Proteomes" id="UP001498771">
    <property type="component" value="Unassembled WGS sequence"/>
</dbReference>
<feature type="region of interest" description="Disordered" evidence="7">
    <location>
        <begin position="139"/>
        <end position="158"/>
    </location>
</feature>
<evidence type="ECO:0000313" key="9">
    <source>
        <dbReference type="EMBL" id="KAK7207973.1"/>
    </source>
</evidence>
<keyword evidence="1" id="KW-0479">Metal-binding</keyword>
<feature type="region of interest" description="Disordered" evidence="7">
    <location>
        <begin position="758"/>
        <end position="778"/>
    </location>
</feature>
<keyword evidence="2" id="KW-0862">Zinc</keyword>
<evidence type="ECO:0000256" key="1">
    <source>
        <dbReference type="ARBA" id="ARBA00022723"/>
    </source>
</evidence>
<dbReference type="InterPro" id="IPR050797">
    <property type="entry name" value="Carb_Metab_Trans_Reg"/>
</dbReference>
<evidence type="ECO:0000256" key="7">
    <source>
        <dbReference type="SAM" id="MobiDB-lite"/>
    </source>
</evidence>
<keyword evidence="10" id="KW-1185">Reference proteome</keyword>
<feature type="region of interest" description="Disordered" evidence="7">
    <location>
        <begin position="214"/>
        <end position="245"/>
    </location>
</feature>
<feature type="compositionally biased region" description="Low complexity" evidence="7">
    <location>
        <begin position="823"/>
        <end position="833"/>
    </location>
</feature>
<dbReference type="RefSeq" id="XP_064771006.1">
    <property type="nucleotide sequence ID" value="XM_064911695.1"/>
</dbReference>
<feature type="compositionally biased region" description="Polar residues" evidence="7">
    <location>
        <begin position="46"/>
        <end position="67"/>
    </location>
</feature>
<feature type="region of interest" description="Disordered" evidence="7">
    <location>
        <begin position="166"/>
        <end position="196"/>
    </location>
</feature>
<dbReference type="SMART" id="SM00066">
    <property type="entry name" value="GAL4"/>
    <property type="match status" value="1"/>
</dbReference>
<dbReference type="CDD" id="cd00067">
    <property type="entry name" value="GAL4"/>
    <property type="match status" value="1"/>
</dbReference>
<evidence type="ECO:0000256" key="4">
    <source>
        <dbReference type="ARBA" id="ARBA00023125"/>
    </source>
</evidence>
<feature type="compositionally biased region" description="Low complexity" evidence="7">
    <location>
        <begin position="294"/>
        <end position="304"/>
    </location>
</feature>
<accession>A0ABR1FFM3</accession>
<evidence type="ECO:0000259" key="8">
    <source>
        <dbReference type="PROSITE" id="PS50048"/>
    </source>
</evidence>
<evidence type="ECO:0000256" key="5">
    <source>
        <dbReference type="ARBA" id="ARBA00023163"/>
    </source>
</evidence>
<dbReference type="GeneID" id="90037207"/>
<feature type="region of interest" description="Disordered" evidence="7">
    <location>
        <begin position="822"/>
        <end position="844"/>
    </location>
</feature>
<sequence>MTISASSPAVDPASVASPKPSSNPTSTTTTTSSAPPSSIPLHSHQPDSSSTPSNSHHLPLSVSTTDSVAHPRKRSKVSRACDECRRKKIRCDATLDGGPEQCSSCRRVGEKCSFSRIPMKRGPSKGYIKELEDRLNSLENSFGVDGSPATRRSSAVSVDVRAYPTDSSAASSANPSNGHKNSISSTGSNTYPADSPNSQYSGSFTYAYGSPSTVIGDQSARPRTDSAHSLHSLPPPAAAAANPPHQQQVLLNSPTLSLSLPGQRKRAFSSTMEYSNDRARQQQPSPMAPIRQQSLSSGMGSAAAGTGGLLPERLPSIDSLRSSTNTNQLPPLQSSTHAESVYMAPPNGSTHLWKPSYGGSRLPAHRPADDENSPRTPQPPNGFSRHNQQLLQQQQQQPFAAPAPAPAPQQLQPFPRQLHRHSIGTGMMGSYDPVMSSSAGHTPTDSLSRRGSVDSGFTFSWDDDVIDAYYSHIHPILPILAQSRSKLRSRLVASTVPARNACLSALYALVRGMIFRKRSDDDLQTAVKWVNEAITSPGRLSFVSSLLIVQTMILLALETVNHGPAALGDHMRSSSYWLGTAVGMAYSLRLNSLSTSTPGGVDDSDLDSDARSGRRTFVVLYILDRWTSVSLSQPMMISDDALVLRSEDLLSLTPVSYHLVRFSTALGHVIGACSHFEEDAVPDARHHHIATLLRGELERVRESVDDLWESKPILEVTYWHIRLLTLRLLQNPDPQVLLGPAVRIVRCIVPQLLGRHQQNGSGGASSTGAAAAADSKSQQQSMAPFGHHFLALATETLLDLTDISETCDEAWRSLNSLLDSLIPSPTSAPPTSAENTDGGGDHHYNETWEACVRMAIENKKSRTARNSISGASVGPATIANKPASASQPQSGGGAGSSSAGGPPGLSSGLERLASIAVGESTSSGSRNLLAVETSRLRSVGYLWVLAL</sequence>